<reference evidence="8" key="1">
    <citation type="submission" date="2017-01" db="EMBL/GenBank/DDBJ databases">
        <title>Comparative genomics of anhydrobiosis in the tardigrade Hypsibius dujardini.</title>
        <authorList>
            <person name="Yoshida Y."/>
            <person name="Koutsovoulos G."/>
            <person name="Laetsch D."/>
            <person name="Stevens L."/>
            <person name="Kumar S."/>
            <person name="Horikawa D."/>
            <person name="Ishino K."/>
            <person name="Komine S."/>
            <person name="Tomita M."/>
            <person name="Blaxter M."/>
            <person name="Arakawa K."/>
        </authorList>
    </citation>
    <scope>NUCLEOTIDE SEQUENCE [LARGE SCALE GENOMIC DNA]</scope>
    <source>
        <strain evidence="8">Z151</strain>
    </source>
</reference>
<evidence type="ECO:0000256" key="2">
    <source>
        <dbReference type="ARBA" id="ARBA00022692"/>
    </source>
</evidence>
<name>A0A9X6NEL6_HYPEX</name>
<dbReference type="PANTHER" id="PTHR45698:SF1">
    <property type="entry name" value="TRACE AMINE-ASSOCIATED RECEPTOR 13C-LIKE"/>
    <property type="match status" value="1"/>
</dbReference>
<comment type="caution">
    <text evidence="7">The sequence shown here is derived from an EMBL/GenBank/DDBJ whole genome shotgun (WGS) entry which is preliminary data.</text>
</comment>
<dbReference type="InterPro" id="IPR017452">
    <property type="entry name" value="GPCR_Rhodpsn_7TM"/>
</dbReference>
<comment type="subcellular location">
    <subcellularLocation>
        <location evidence="1">Membrane</location>
    </subcellularLocation>
</comment>
<dbReference type="InterPro" id="IPR000276">
    <property type="entry name" value="GPCR_Rhodpsn"/>
</dbReference>
<feature type="transmembrane region" description="Helical" evidence="5">
    <location>
        <begin position="199"/>
        <end position="219"/>
    </location>
</feature>
<dbReference type="PROSITE" id="PS50262">
    <property type="entry name" value="G_PROTEIN_RECEP_F1_2"/>
    <property type="match status" value="1"/>
</dbReference>
<keyword evidence="4 5" id="KW-0472">Membrane</keyword>
<dbReference type="CDD" id="cd00637">
    <property type="entry name" value="7tm_classA_rhodopsin-like"/>
    <property type="match status" value="1"/>
</dbReference>
<dbReference type="AlphaFoldDB" id="A0A9X6NEL6"/>
<evidence type="ECO:0000313" key="8">
    <source>
        <dbReference type="Proteomes" id="UP000192578"/>
    </source>
</evidence>
<dbReference type="GO" id="GO:0004930">
    <property type="term" value="F:G protein-coupled receptor activity"/>
    <property type="evidence" value="ECO:0007669"/>
    <property type="project" value="InterPro"/>
</dbReference>
<dbReference type="PANTHER" id="PTHR45698">
    <property type="entry name" value="TRACE AMINE-ASSOCIATED RECEPTOR 19N-RELATED"/>
    <property type="match status" value="1"/>
</dbReference>
<feature type="transmembrane region" description="Helical" evidence="5">
    <location>
        <begin position="286"/>
        <end position="306"/>
    </location>
</feature>
<evidence type="ECO:0000256" key="1">
    <source>
        <dbReference type="ARBA" id="ARBA00004370"/>
    </source>
</evidence>
<keyword evidence="2 5" id="KW-0812">Transmembrane</keyword>
<feature type="domain" description="G-protein coupled receptors family 1 profile" evidence="6">
    <location>
        <begin position="48"/>
        <end position="259"/>
    </location>
</feature>
<evidence type="ECO:0000256" key="3">
    <source>
        <dbReference type="ARBA" id="ARBA00022989"/>
    </source>
</evidence>
<dbReference type="Pfam" id="PF00001">
    <property type="entry name" value="7tm_1"/>
    <property type="match status" value="1"/>
</dbReference>
<accession>A0A9X6NEL6</accession>
<evidence type="ECO:0000256" key="4">
    <source>
        <dbReference type="ARBA" id="ARBA00023136"/>
    </source>
</evidence>
<dbReference type="Gene3D" id="1.20.1070.10">
    <property type="entry name" value="Rhodopsin 7-helix transmembrane proteins"/>
    <property type="match status" value="1"/>
</dbReference>
<feature type="transmembrane region" description="Helical" evidence="5">
    <location>
        <begin position="69"/>
        <end position="93"/>
    </location>
</feature>
<dbReference type="OrthoDB" id="5950740at2759"/>
<keyword evidence="3 5" id="KW-1133">Transmembrane helix</keyword>
<feature type="transmembrane region" description="Helical" evidence="5">
    <location>
        <begin position="153"/>
        <end position="170"/>
    </location>
</feature>
<feature type="transmembrane region" description="Helical" evidence="5">
    <location>
        <begin position="33"/>
        <end position="57"/>
    </location>
</feature>
<proteinExistence type="predicted"/>
<feature type="transmembrane region" description="Helical" evidence="5">
    <location>
        <begin position="252"/>
        <end position="274"/>
    </location>
</feature>
<dbReference type="GO" id="GO:0016020">
    <property type="term" value="C:membrane"/>
    <property type="evidence" value="ECO:0007669"/>
    <property type="project" value="UniProtKB-SubCell"/>
</dbReference>
<dbReference type="SUPFAM" id="SSF81321">
    <property type="entry name" value="Family A G protein-coupled receptor-like"/>
    <property type="match status" value="1"/>
</dbReference>
<evidence type="ECO:0000313" key="7">
    <source>
        <dbReference type="EMBL" id="OWA52607.1"/>
    </source>
</evidence>
<protein>
    <recommendedName>
        <fullName evidence="6">G-protein coupled receptors family 1 profile domain-containing protein</fullName>
    </recommendedName>
</protein>
<gene>
    <name evidence="7" type="ORF">BV898_17055</name>
</gene>
<dbReference type="SMART" id="SM01381">
    <property type="entry name" value="7TM_GPCR_Srsx"/>
    <property type="match status" value="1"/>
</dbReference>
<feature type="transmembrane region" description="Helical" evidence="5">
    <location>
        <begin position="122"/>
        <end position="141"/>
    </location>
</feature>
<keyword evidence="8" id="KW-1185">Reference proteome</keyword>
<dbReference type="Proteomes" id="UP000192578">
    <property type="component" value="Unassembled WGS sequence"/>
</dbReference>
<sequence>MSNNSTFAGNTSASSIYTQYLNVPSIQRSSLRLWFAIFLALSLVGIINNGVLFLVIIRSRTLRSGAGVLILHGIVNCFITCAVHNPIVGVLIYGDNFWFARPRDICKYVHFLLGLTQFANNWAEASLAVNRLIAVIFPFAYKTWSTRKVTGMMIIICWAISAACLIPYLFEAGGKFGPTDQGQCVVQMLSKLGSIPTVIAIYLPYGIVGLIAVAVFAFLTVRTVRGGRVDGPLRPGSPQSVSYRRRLAVTKMLLISFLFDMTCSVTQPMVQAAFPAFYAASPLLRLWLRLWLAVQFPATPVILLAYSKEYRSHFWKWLQSLKAHFGVKHRVAPQNPSKTGVSISLPVDTRM</sequence>
<evidence type="ECO:0000256" key="5">
    <source>
        <dbReference type="SAM" id="Phobius"/>
    </source>
</evidence>
<organism evidence="7 8">
    <name type="scientific">Hypsibius exemplaris</name>
    <name type="common">Freshwater tardigrade</name>
    <dbReference type="NCBI Taxonomy" id="2072580"/>
    <lineage>
        <taxon>Eukaryota</taxon>
        <taxon>Metazoa</taxon>
        <taxon>Ecdysozoa</taxon>
        <taxon>Tardigrada</taxon>
        <taxon>Eutardigrada</taxon>
        <taxon>Parachela</taxon>
        <taxon>Hypsibioidea</taxon>
        <taxon>Hypsibiidae</taxon>
        <taxon>Hypsibius</taxon>
    </lineage>
</organism>
<dbReference type="EMBL" id="MTYJ01000276">
    <property type="protein sequence ID" value="OWA52607.1"/>
    <property type="molecule type" value="Genomic_DNA"/>
</dbReference>
<evidence type="ECO:0000259" key="6">
    <source>
        <dbReference type="PROSITE" id="PS50262"/>
    </source>
</evidence>